<reference evidence="2" key="1">
    <citation type="journal article" date="2003" name="Science">
        <title>Collection, Mapping, and Annotation of Over 28,000 cDNA Clones from japonica Rice.</title>
        <authorList>
            <person name="Kikuchi S."/>
            <person name="Satoh K."/>
            <person name="Nagata T."/>
            <person name="Kawagashira N."/>
            <person name="Doi K."/>
            <person name="Kishimoto N."/>
            <person name="Yazaki J."/>
            <person name="Ishikawa M."/>
            <person name="Yamada H."/>
            <person name="Ooka H."/>
            <person name="Hotta I."/>
            <person name="Kojima K."/>
            <person name="Namiki T."/>
            <person name="Ohneda E."/>
            <person name="Yahagi W."/>
            <person name="Suzuki K."/>
            <person name="Li C."/>
            <person name="Ohtsuki K."/>
            <person name="Shishiki T."/>
            <person name="Otomo Y."/>
            <person name="Murakami K."/>
            <person name="Iida Y."/>
            <person name="Sugano S."/>
            <person name="Fujimura T."/>
            <person name="Suzuki Y."/>
            <person name="Tsunoda Y."/>
            <person name="Kurosaki T."/>
            <person name="Kodama T."/>
            <person name="Masuda H."/>
            <person name="Kobayashi M."/>
            <person name="Xie Q."/>
            <person name="Lu M."/>
            <person name="Narikawa R."/>
            <person name="Sugiyama A."/>
            <person name="Mizuno K."/>
            <person name="Yokomizo S."/>
            <person name="Niikura J."/>
            <person name="Ikeda R."/>
            <person name="Ishibiki J."/>
            <person name="Kawamata M."/>
            <person name="Yoshimura A."/>
            <person name="Miura J."/>
            <person name="Kusumegi T."/>
            <person name="Oka M."/>
            <person name="Ryu R."/>
            <person name="Ueda M."/>
            <person name="Matsubara K."/>
            <person name="Kawai J."/>
            <person name="Carninci P."/>
            <person name="Adachi J."/>
            <person name="Aizawa K."/>
            <person name="Arakawa T."/>
            <person name="Fukuda S."/>
            <person name="Hara A."/>
            <person name="Hashidume W."/>
            <person name="Hayatsu N."/>
            <person name="Imotani K."/>
            <person name="Ishii Y."/>
            <person name="Itoh M."/>
            <person name="Kagawa I."/>
            <person name="Kondo S."/>
            <person name="Konno H."/>
            <person name="Miyazaki A."/>
            <person name="Osato N."/>
            <person name="Ota Y."/>
            <person name="Saito R."/>
            <person name="Sasaki D."/>
            <person name="Sato K."/>
            <person name="Shibata K."/>
            <person name="Shinagawa A."/>
            <person name="Shiraki T."/>
            <person name="Yoshino M."/>
            <person name="Hayashizaki Y."/>
        </authorList>
    </citation>
    <scope>NUCLEOTIDE SEQUENCE</scope>
</reference>
<organism evidence="2">
    <name type="scientific">Oryza sativa subsp. japonica</name>
    <name type="common">Rice</name>
    <dbReference type="NCBI Taxonomy" id="39947"/>
    <lineage>
        <taxon>Eukaryota</taxon>
        <taxon>Viridiplantae</taxon>
        <taxon>Streptophyta</taxon>
        <taxon>Embryophyta</taxon>
        <taxon>Tracheophyta</taxon>
        <taxon>Spermatophyta</taxon>
        <taxon>Magnoliopsida</taxon>
        <taxon>Liliopsida</taxon>
        <taxon>Poales</taxon>
        <taxon>Poaceae</taxon>
        <taxon>BOP clade</taxon>
        <taxon>Oryzoideae</taxon>
        <taxon>Oryzeae</taxon>
        <taxon>Oryzinae</taxon>
        <taxon>Oryza</taxon>
        <taxon>Oryza sativa</taxon>
    </lineage>
</organism>
<keyword evidence="4" id="KW-1185">Reference proteome</keyword>
<proteinExistence type="evidence at transcript level"/>
<dbReference type="HOGENOM" id="CLU_2227654_0_0_1"/>
<keyword evidence="1" id="KW-1133">Transmembrane helix</keyword>
<protein>
    <submittedName>
        <fullName evidence="3">Os01g0148200 protein</fullName>
    </submittedName>
    <submittedName>
        <fullName evidence="2">cDNA clone:002-135-H08, full insert sequence</fullName>
    </submittedName>
</protein>
<evidence type="ECO:0000313" key="2">
    <source>
        <dbReference type="EMBL" id="BAG98249.1"/>
    </source>
</evidence>
<reference evidence="3" key="5">
    <citation type="submission" date="2015-10" db="EMBL/GenBank/DDBJ databases">
        <authorList>
            <person name="Sakai H."/>
            <person name="Kawahara Y."/>
            <person name="Matsumoto T."/>
            <person name="Buell C.R."/>
            <person name="Itoh T."/>
        </authorList>
    </citation>
    <scope>NUCLEOTIDE SEQUENCE</scope>
</reference>
<dbReference type="OMA" id="YQITISK"/>
<evidence type="ECO:0000256" key="1">
    <source>
        <dbReference type="SAM" id="Phobius"/>
    </source>
</evidence>
<feature type="transmembrane region" description="Helical" evidence="1">
    <location>
        <begin position="73"/>
        <end position="94"/>
    </location>
</feature>
<dbReference type="PaxDb" id="39947-B7F0V2"/>
<keyword evidence="1" id="KW-0472">Membrane</keyword>
<dbReference type="Gramene" id="Os01t0148200-01">
    <property type="protein sequence ID" value="Os01t0148200-01"/>
    <property type="gene ID" value="Os01g0148200"/>
</dbReference>
<reference evidence="4" key="2">
    <citation type="journal article" date="2005" name="Nature">
        <title>The map-based sequence of the rice genome.</title>
        <authorList>
            <consortium name="International rice genome sequencing project (IRGSP)"/>
            <person name="Matsumoto T."/>
            <person name="Wu J."/>
            <person name="Kanamori H."/>
            <person name="Katayose Y."/>
            <person name="Fujisawa M."/>
            <person name="Namiki N."/>
            <person name="Mizuno H."/>
            <person name="Yamamoto K."/>
            <person name="Antonio B.A."/>
            <person name="Baba T."/>
            <person name="Sakata K."/>
            <person name="Nagamura Y."/>
            <person name="Aoki H."/>
            <person name="Arikawa K."/>
            <person name="Arita K."/>
            <person name="Bito T."/>
            <person name="Chiden Y."/>
            <person name="Fujitsuka N."/>
            <person name="Fukunaka R."/>
            <person name="Hamada M."/>
            <person name="Harada C."/>
            <person name="Hayashi A."/>
            <person name="Hijishita S."/>
            <person name="Honda M."/>
            <person name="Hosokawa S."/>
            <person name="Ichikawa Y."/>
            <person name="Idonuma A."/>
            <person name="Iijima M."/>
            <person name="Ikeda M."/>
            <person name="Ikeno M."/>
            <person name="Ito K."/>
            <person name="Ito S."/>
            <person name="Ito T."/>
            <person name="Ito Y."/>
            <person name="Ito Y."/>
            <person name="Iwabuchi A."/>
            <person name="Kamiya K."/>
            <person name="Karasawa W."/>
            <person name="Kurita K."/>
            <person name="Katagiri S."/>
            <person name="Kikuta A."/>
            <person name="Kobayashi H."/>
            <person name="Kobayashi N."/>
            <person name="Machita K."/>
            <person name="Maehara T."/>
            <person name="Masukawa M."/>
            <person name="Mizubayashi T."/>
            <person name="Mukai Y."/>
            <person name="Nagasaki H."/>
            <person name="Nagata Y."/>
            <person name="Naito S."/>
            <person name="Nakashima M."/>
            <person name="Nakama Y."/>
            <person name="Nakamichi Y."/>
            <person name="Nakamura M."/>
            <person name="Meguro A."/>
            <person name="Negishi M."/>
            <person name="Ohta I."/>
            <person name="Ohta T."/>
            <person name="Okamoto M."/>
            <person name="Ono N."/>
            <person name="Saji S."/>
            <person name="Sakaguchi M."/>
            <person name="Sakai K."/>
            <person name="Shibata M."/>
            <person name="Shimokawa T."/>
            <person name="Song J."/>
            <person name="Takazaki Y."/>
            <person name="Terasawa K."/>
            <person name="Tsugane M."/>
            <person name="Tsuji K."/>
            <person name="Ueda S."/>
            <person name="Waki K."/>
            <person name="Yamagata H."/>
            <person name="Yamamoto M."/>
            <person name="Yamamoto S."/>
            <person name="Yamane H."/>
            <person name="Yoshiki S."/>
            <person name="Yoshihara R."/>
            <person name="Yukawa K."/>
            <person name="Zhong H."/>
            <person name="Yano M."/>
            <person name="Yuan Q."/>
            <person name="Ouyang S."/>
            <person name="Liu J."/>
            <person name="Jones K.M."/>
            <person name="Gansberger K."/>
            <person name="Moffat K."/>
            <person name="Hill J."/>
            <person name="Bera J."/>
            <person name="Fadrosh D."/>
            <person name="Jin S."/>
            <person name="Johri S."/>
            <person name="Kim M."/>
            <person name="Overton L."/>
            <person name="Reardon M."/>
            <person name="Tsitrin T."/>
            <person name="Vuong H."/>
            <person name="Weaver B."/>
            <person name="Ciecko A."/>
            <person name="Tallon L."/>
            <person name="Jackson J."/>
            <person name="Pai G."/>
            <person name="Aken S.V."/>
            <person name="Utterback T."/>
            <person name="Reidmuller S."/>
            <person name="Feldblyum T."/>
            <person name="Hsiao J."/>
            <person name="Zismann V."/>
            <person name="Iobst S."/>
            <person name="de Vazeille A.R."/>
            <person name="Buell C.R."/>
            <person name="Ying K."/>
            <person name="Li Y."/>
            <person name="Lu T."/>
            <person name="Huang Y."/>
            <person name="Zhao Q."/>
            <person name="Feng Q."/>
            <person name="Zhang L."/>
            <person name="Zhu J."/>
            <person name="Weng Q."/>
            <person name="Mu J."/>
            <person name="Lu Y."/>
            <person name="Fan D."/>
            <person name="Liu Y."/>
            <person name="Guan J."/>
            <person name="Zhang Y."/>
            <person name="Yu S."/>
            <person name="Liu X."/>
            <person name="Zhang Y."/>
            <person name="Hong G."/>
            <person name="Han B."/>
            <person name="Choisne N."/>
            <person name="Demange N."/>
            <person name="Orjeda G."/>
            <person name="Samain S."/>
            <person name="Cattolico L."/>
            <person name="Pelletier E."/>
            <person name="Couloux A."/>
            <person name="Segurens B."/>
            <person name="Wincker P."/>
            <person name="D'Hont A."/>
            <person name="Scarpelli C."/>
            <person name="Weissenbach J."/>
            <person name="Salanoubat M."/>
            <person name="Quetier F."/>
            <person name="Yu Y."/>
            <person name="Kim H.R."/>
            <person name="Rambo T."/>
            <person name="Currie J."/>
            <person name="Collura K."/>
            <person name="Luo M."/>
            <person name="Yang T."/>
            <person name="Ammiraju J.S.S."/>
            <person name="Engler F."/>
            <person name="Soderlund C."/>
            <person name="Wing R.A."/>
            <person name="Palmer L.E."/>
            <person name="de la Bastide M."/>
            <person name="Spiegel L."/>
            <person name="Nascimento L."/>
            <person name="Zutavern T."/>
            <person name="O'Shaughnessy A."/>
            <person name="Dike S."/>
            <person name="Dedhia N."/>
            <person name="Preston R."/>
            <person name="Balija V."/>
            <person name="McCombie W.R."/>
            <person name="Chow T."/>
            <person name="Chen H."/>
            <person name="Chung M."/>
            <person name="Chen C."/>
            <person name="Shaw J."/>
            <person name="Wu H."/>
            <person name="Hsiao K."/>
            <person name="Chao Y."/>
            <person name="Chu M."/>
            <person name="Cheng C."/>
            <person name="Hour A."/>
            <person name="Lee P."/>
            <person name="Lin S."/>
            <person name="Lin Y."/>
            <person name="Liou J."/>
            <person name="Liu S."/>
            <person name="Hsing Y."/>
            <person name="Raghuvanshi S."/>
            <person name="Mohanty A."/>
            <person name="Bharti A.K."/>
            <person name="Gaur A."/>
            <person name="Gupta V."/>
            <person name="Kumar D."/>
            <person name="Ravi V."/>
            <person name="Vij S."/>
            <person name="Kapur A."/>
            <person name="Khurana P."/>
            <person name="Khurana P."/>
            <person name="Khurana J.P."/>
            <person name="Tyagi A.K."/>
            <person name="Gaikwad K."/>
            <person name="Singh A."/>
            <person name="Dalal V."/>
            <person name="Srivastava S."/>
            <person name="Dixit A."/>
            <person name="Pal A.K."/>
            <person name="Ghazi I.A."/>
            <person name="Yadav M."/>
            <person name="Pandit A."/>
            <person name="Bhargava A."/>
            <person name="Sureshbabu K."/>
            <person name="Batra K."/>
            <person name="Sharma T.R."/>
            <person name="Mohapatra T."/>
            <person name="Singh N.K."/>
            <person name="Messing J."/>
            <person name="Nelson A.B."/>
            <person name="Fuks G."/>
            <person name="Kavchok S."/>
            <person name="Keizer G."/>
            <person name="Linton E."/>
            <person name="Llaca V."/>
            <person name="Song R."/>
            <person name="Tanyolac B."/>
            <person name="Young S."/>
            <person name="Ho-Il K."/>
            <person name="Hahn J.H."/>
            <person name="Sangsakoo G."/>
            <person name="Vanavichit A."/>
            <person name="de Mattos Luiz.A.T."/>
            <person name="Zimmer P.D."/>
            <person name="Malone G."/>
            <person name="Dellagostin O."/>
            <person name="de Oliveira A.C."/>
            <person name="Bevan M."/>
            <person name="Bancroft I."/>
            <person name="Minx P."/>
            <person name="Cordum H."/>
            <person name="Wilson R."/>
            <person name="Cheng Z."/>
            <person name="Jin W."/>
            <person name="Jiang J."/>
            <person name="Leong S.A."/>
            <person name="Iwama H."/>
            <person name="Gojobori T."/>
            <person name="Itoh T."/>
            <person name="Niimura Y."/>
            <person name="Fujii Y."/>
            <person name="Habara T."/>
            <person name="Sakai H."/>
            <person name="Sato Y."/>
            <person name="Wilson G."/>
            <person name="Kumar K."/>
            <person name="McCouch S."/>
            <person name="Juretic N."/>
            <person name="Hoen D."/>
            <person name="Wright S."/>
            <person name="Bruskiewich R."/>
            <person name="Bureau T."/>
            <person name="Miyao A."/>
            <person name="Hirochika H."/>
            <person name="Nishikawa T."/>
            <person name="Kadowaki K."/>
            <person name="Sugiura M."/>
            <person name="Burr B."/>
            <person name="Sasaki T."/>
        </authorList>
    </citation>
    <scope>NUCLEOTIDE SEQUENCE [LARGE SCALE GENOMIC DNA]</scope>
    <source>
        <strain evidence="4">cv. Nipponbare</strain>
    </source>
</reference>
<accession>B7F0V2</accession>
<evidence type="ECO:0000313" key="3">
    <source>
        <dbReference type="EMBL" id="BAS70394.1"/>
    </source>
</evidence>
<gene>
    <name evidence="3" type="ordered locus">Os01g0148200</name>
    <name evidence="3" type="ORF">OSNPB_010148200</name>
</gene>
<dbReference type="EMBL" id="AP014957">
    <property type="protein sequence ID" value="BAS70394.1"/>
    <property type="molecule type" value="Genomic_DNA"/>
</dbReference>
<reference evidence="3 4" key="4">
    <citation type="journal article" date="2013" name="Rice">
        <title>Improvement of the Oryza sativa Nipponbare reference genome using next generation sequence and optical map data.</title>
        <authorList>
            <person name="Kawahara Y."/>
            <person name="de la Bastide M."/>
            <person name="Hamilton J.P."/>
            <person name="Kanamori H."/>
            <person name="McCombie W.R."/>
            <person name="Ouyang S."/>
            <person name="Schwartz D.C."/>
            <person name="Tanaka T."/>
            <person name="Wu J."/>
            <person name="Zhou S."/>
            <person name="Childs K.L."/>
            <person name="Davidson R.M."/>
            <person name="Lin H."/>
            <person name="Quesada-Ocampo L."/>
            <person name="Vaillancourt B."/>
            <person name="Sakai H."/>
            <person name="Lee S.S."/>
            <person name="Kim J."/>
            <person name="Numa H."/>
            <person name="Itoh T."/>
            <person name="Buell C.R."/>
            <person name="Matsumoto T."/>
        </authorList>
    </citation>
    <scope>NUCLEOTIDE SEQUENCE [LARGE SCALE GENOMIC DNA]</scope>
    <source>
        <strain evidence="4">cv. Nipponbare</strain>
    </source>
</reference>
<sequence length="106" mass="11179">MFASSRACLLHSAMQRKLLYQITISKVLHAEGRGVDGVLHADGLAVAAAPAAGAVGEVNTELVARLKEAAQEVAVEVAAGIAGHLFVAYTCWWLGRRRGRGNGRGR</sequence>
<dbReference type="KEGG" id="dosa:Os01g0148200"/>
<reference evidence="3" key="3">
    <citation type="journal article" date="2013" name="Plant Cell Physiol.">
        <title>Rice Annotation Project Database (RAP-DB): an integrative and interactive database for rice genomics.</title>
        <authorList>
            <person name="Sakai H."/>
            <person name="Lee S.S."/>
            <person name="Tanaka T."/>
            <person name="Numa H."/>
            <person name="Kim J."/>
            <person name="Kawahara Y."/>
            <person name="Wakimoto H."/>
            <person name="Yang C.C."/>
            <person name="Iwamoto M."/>
            <person name="Abe T."/>
            <person name="Yamada Y."/>
            <person name="Muto A."/>
            <person name="Inokuchi H."/>
            <person name="Ikemura T."/>
            <person name="Matsumoto T."/>
            <person name="Sasaki T."/>
            <person name="Itoh T."/>
        </authorList>
    </citation>
    <scope>NUCLEOTIDE SEQUENCE</scope>
</reference>
<dbReference type="AlphaFoldDB" id="B7F0V2"/>
<name>B7F0V2_ORYSJ</name>
<keyword evidence="1" id="KW-0812">Transmembrane</keyword>
<dbReference type="EMBL" id="AK108014">
    <property type="protein sequence ID" value="BAG98249.1"/>
    <property type="molecule type" value="mRNA"/>
</dbReference>
<dbReference type="Proteomes" id="UP000059680">
    <property type="component" value="Chromosome 1"/>
</dbReference>
<evidence type="ECO:0000313" key="4">
    <source>
        <dbReference type="Proteomes" id="UP000059680"/>
    </source>
</evidence>